<dbReference type="KEGG" id="anf:AQPE_4812"/>
<keyword evidence="2" id="KW-1133">Transmembrane helix</keyword>
<evidence type="ECO:0000256" key="1">
    <source>
        <dbReference type="SAM" id="Coils"/>
    </source>
</evidence>
<reference evidence="3" key="1">
    <citation type="journal article" date="2020" name="Int. J. Syst. Evol. Microbiol.">
        <title>Aquipluma nitroreducens gen. nov. sp. nov., a novel facultatively anaerobic bacterium isolated from a freshwater lake.</title>
        <authorList>
            <person name="Watanabe M."/>
            <person name="Kojima H."/>
            <person name="Fukui M."/>
        </authorList>
    </citation>
    <scope>NUCLEOTIDE SEQUENCE</scope>
    <source>
        <strain evidence="3">MeG22</strain>
    </source>
</reference>
<proteinExistence type="predicted"/>
<feature type="coiled-coil region" evidence="1">
    <location>
        <begin position="117"/>
        <end position="144"/>
    </location>
</feature>
<accession>A0A5K7SGB0</accession>
<evidence type="ECO:0000313" key="3">
    <source>
        <dbReference type="EMBL" id="BBE20618.1"/>
    </source>
</evidence>
<protein>
    <recommendedName>
        <fullName evidence="5">Anti-sigma factor</fullName>
    </recommendedName>
</protein>
<keyword evidence="2" id="KW-0812">Transmembrane</keyword>
<keyword evidence="1" id="KW-0175">Coiled coil</keyword>
<dbReference type="Proteomes" id="UP001193389">
    <property type="component" value="Chromosome"/>
</dbReference>
<feature type="transmembrane region" description="Helical" evidence="2">
    <location>
        <begin position="47"/>
        <end position="67"/>
    </location>
</feature>
<keyword evidence="2" id="KW-0472">Membrane</keyword>
<dbReference type="AlphaFoldDB" id="A0A5K7SGB0"/>
<dbReference type="EMBL" id="AP018694">
    <property type="protein sequence ID" value="BBE20618.1"/>
    <property type="molecule type" value="Genomic_DNA"/>
</dbReference>
<evidence type="ECO:0000256" key="2">
    <source>
        <dbReference type="SAM" id="Phobius"/>
    </source>
</evidence>
<dbReference type="RefSeq" id="WP_318348745.1">
    <property type="nucleotide sequence ID" value="NZ_AP018694.1"/>
</dbReference>
<evidence type="ECO:0008006" key="5">
    <source>
        <dbReference type="Google" id="ProtNLM"/>
    </source>
</evidence>
<evidence type="ECO:0000313" key="4">
    <source>
        <dbReference type="Proteomes" id="UP001193389"/>
    </source>
</evidence>
<sequence length="171" mass="20028">MKPDRLEKFVNENRHEFDQLEPSDRLWEAISGQLNEEPKHKIRKFQWMKIAAVVVLVLAIPTVIYQVKFSEQIQSAKAVQADPEIQELIEAEAYYAQEVSGKMAEINKCYKVHPEIKIEIEGDLNELEMMYHSLKNDLKENISNKEVIEAMIENNRNRMKLVDEVLEQINC</sequence>
<organism evidence="3 4">
    <name type="scientific">Aquipluma nitroreducens</name>
    <dbReference type="NCBI Taxonomy" id="2010828"/>
    <lineage>
        <taxon>Bacteria</taxon>
        <taxon>Pseudomonadati</taxon>
        <taxon>Bacteroidota</taxon>
        <taxon>Bacteroidia</taxon>
        <taxon>Marinilabiliales</taxon>
        <taxon>Prolixibacteraceae</taxon>
        <taxon>Aquipluma</taxon>
    </lineage>
</organism>
<name>A0A5K7SGB0_9BACT</name>
<keyword evidence="4" id="KW-1185">Reference proteome</keyword>
<gene>
    <name evidence="3" type="ORF">AQPE_4812</name>
</gene>